<keyword evidence="3" id="KW-1185">Reference proteome</keyword>
<evidence type="ECO:0000313" key="3">
    <source>
        <dbReference type="Proteomes" id="UP000319671"/>
    </source>
</evidence>
<evidence type="ECO:0000313" key="2">
    <source>
        <dbReference type="EMBL" id="TWD91573.1"/>
    </source>
</evidence>
<proteinExistence type="predicted"/>
<feature type="transmembrane region" description="Helical" evidence="1">
    <location>
        <begin position="166"/>
        <end position="188"/>
    </location>
</feature>
<gene>
    <name evidence="2" type="ORF">FB550_12114</name>
</gene>
<organism evidence="2 3">
    <name type="scientific">Neobacillus bataviensis</name>
    <dbReference type="NCBI Taxonomy" id="220685"/>
    <lineage>
        <taxon>Bacteria</taxon>
        <taxon>Bacillati</taxon>
        <taxon>Bacillota</taxon>
        <taxon>Bacilli</taxon>
        <taxon>Bacillales</taxon>
        <taxon>Bacillaceae</taxon>
        <taxon>Neobacillus</taxon>
    </lineage>
</organism>
<dbReference type="Proteomes" id="UP000319671">
    <property type="component" value="Unassembled WGS sequence"/>
</dbReference>
<feature type="transmembrane region" description="Helical" evidence="1">
    <location>
        <begin position="266"/>
        <end position="285"/>
    </location>
</feature>
<keyword evidence="1" id="KW-0812">Transmembrane</keyword>
<protein>
    <submittedName>
        <fullName evidence="2">Uncharacterized protein</fullName>
    </submittedName>
</protein>
<feature type="transmembrane region" description="Helical" evidence="1">
    <location>
        <begin position="237"/>
        <end position="254"/>
    </location>
</feature>
<accession>A0A561CK35</accession>
<feature type="transmembrane region" description="Helical" evidence="1">
    <location>
        <begin position="61"/>
        <end position="86"/>
    </location>
</feature>
<keyword evidence="1" id="KW-0472">Membrane</keyword>
<evidence type="ECO:0000256" key="1">
    <source>
        <dbReference type="SAM" id="Phobius"/>
    </source>
</evidence>
<feature type="transmembrane region" description="Helical" evidence="1">
    <location>
        <begin position="297"/>
        <end position="323"/>
    </location>
</feature>
<feature type="transmembrane region" description="Helical" evidence="1">
    <location>
        <begin position="106"/>
        <end position="129"/>
    </location>
</feature>
<name>A0A561CK35_9BACI</name>
<comment type="caution">
    <text evidence="2">The sequence shown here is derived from an EMBL/GenBank/DDBJ whole genome shotgun (WGS) entry which is preliminary data.</text>
</comment>
<reference evidence="2 3" key="1">
    <citation type="submission" date="2019-06" db="EMBL/GenBank/DDBJ databases">
        <title>Sorghum-associated microbial communities from plants grown in Nebraska, USA.</title>
        <authorList>
            <person name="Schachtman D."/>
        </authorList>
    </citation>
    <scope>NUCLEOTIDE SEQUENCE [LARGE SCALE GENOMIC DNA]</scope>
    <source>
        <strain evidence="2 3">2482</strain>
    </source>
</reference>
<keyword evidence="1" id="KW-1133">Transmembrane helix</keyword>
<sequence>MKTLVVSNERQSIRIVFFWLGNYHDHDVRICCFMLYNDVNYFEEKCTTIERNQKMNIILSFLHTLLISFLEMFYLVGVIIVIGFILGALERLSNSYLVRTFGSRGVMVTAWIGTPIHEIGHLLQCFIWGHRVSRVRLLQLNHPSGILGFVEHHYNPNSMYQQVGNFFIGLGPIFSGIGSLILGMYLLVPASFLAFKTELQQRIKFERLDVTVLKTIGESVSVICKNLFTLENLINPLFWIFLVIAFSISSHIALSTSDIRGSARGLSMLFFVLFLFNIISRLLNWDTYEMIFKLTGYNAYVLAFGSIALLFSFITLLISILLFNAKRLLVR</sequence>
<dbReference type="AlphaFoldDB" id="A0A561CK35"/>
<dbReference type="EMBL" id="VIVN01000021">
    <property type="protein sequence ID" value="TWD91573.1"/>
    <property type="molecule type" value="Genomic_DNA"/>
</dbReference>